<evidence type="ECO:0000256" key="7">
    <source>
        <dbReference type="SAM" id="SignalP"/>
    </source>
</evidence>
<dbReference type="Gene3D" id="2.30.42.10">
    <property type="match status" value="1"/>
</dbReference>
<evidence type="ECO:0000256" key="5">
    <source>
        <dbReference type="RuleBase" id="RU004404"/>
    </source>
</evidence>
<dbReference type="InterPro" id="IPR005151">
    <property type="entry name" value="Tail-specific_protease"/>
</dbReference>
<dbReference type="EMBL" id="AVCI01000005">
    <property type="protein sequence ID" value="KFN43714.1"/>
    <property type="molecule type" value="Genomic_DNA"/>
</dbReference>
<dbReference type="GO" id="GO:0007165">
    <property type="term" value="P:signal transduction"/>
    <property type="evidence" value="ECO:0007669"/>
    <property type="project" value="TreeGrafter"/>
</dbReference>
<dbReference type="InterPro" id="IPR029045">
    <property type="entry name" value="ClpP/crotonase-like_dom_sf"/>
</dbReference>
<dbReference type="PANTHER" id="PTHR32060">
    <property type="entry name" value="TAIL-SPECIFIC PROTEASE"/>
    <property type="match status" value="1"/>
</dbReference>
<dbReference type="Pfam" id="PF00595">
    <property type="entry name" value="PDZ"/>
    <property type="match status" value="1"/>
</dbReference>
<keyword evidence="7" id="KW-0732">Signal</keyword>
<dbReference type="InterPro" id="IPR020992">
    <property type="entry name" value="Tail_Prtase_C"/>
</dbReference>
<evidence type="ECO:0000256" key="1">
    <source>
        <dbReference type="ARBA" id="ARBA00009179"/>
    </source>
</evidence>
<dbReference type="GO" id="GO:0006508">
    <property type="term" value="P:proteolysis"/>
    <property type="evidence" value="ECO:0007669"/>
    <property type="project" value="UniProtKB-KW"/>
</dbReference>
<keyword evidence="2 5" id="KW-0645">Protease</keyword>
<evidence type="ECO:0000313" key="9">
    <source>
        <dbReference type="EMBL" id="KFN43714.1"/>
    </source>
</evidence>
<reference evidence="9 10" key="1">
    <citation type="submission" date="2013-09" db="EMBL/GenBank/DDBJ databases">
        <title>Genome sequencing of Arenimonas oryziterrae.</title>
        <authorList>
            <person name="Chen F."/>
            <person name="Wang G."/>
        </authorList>
    </citation>
    <scope>NUCLEOTIDE SEQUENCE [LARGE SCALE GENOMIC DNA]</scope>
    <source>
        <strain evidence="9 10">YC6267</strain>
    </source>
</reference>
<evidence type="ECO:0000256" key="6">
    <source>
        <dbReference type="SAM" id="MobiDB-lite"/>
    </source>
</evidence>
<name>A0A091AYG9_9GAMM</name>
<dbReference type="FunFam" id="3.90.226.10:FF:000090">
    <property type="entry name" value="Tail-specific protease"/>
    <property type="match status" value="1"/>
</dbReference>
<dbReference type="Gene3D" id="3.90.226.10">
    <property type="entry name" value="2-enoyl-CoA Hydratase, Chain A, domain 1"/>
    <property type="match status" value="1"/>
</dbReference>
<gene>
    <name evidence="9" type="ORF">N789_10590</name>
</gene>
<accession>A0A091AYG9</accession>
<dbReference type="NCBIfam" id="TIGR00225">
    <property type="entry name" value="prc"/>
    <property type="match status" value="1"/>
</dbReference>
<comment type="similarity">
    <text evidence="1 5">Belongs to the peptidase S41A family.</text>
</comment>
<feature type="domain" description="PDZ" evidence="8">
    <location>
        <begin position="239"/>
        <end position="310"/>
    </location>
</feature>
<proteinExistence type="inferred from homology"/>
<feature type="signal peptide" evidence="7">
    <location>
        <begin position="1"/>
        <end position="20"/>
    </location>
</feature>
<comment type="caution">
    <text evidence="9">The sequence shown here is derived from an EMBL/GenBank/DDBJ whole genome shotgun (WGS) entry which is preliminary data.</text>
</comment>
<dbReference type="PATRIC" id="fig|1121015.4.peg.1608"/>
<keyword evidence="3 5" id="KW-0378">Hydrolase</keyword>
<dbReference type="GO" id="GO:0004175">
    <property type="term" value="F:endopeptidase activity"/>
    <property type="evidence" value="ECO:0007669"/>
    <property type="project" value="TreeGrafter"/>
</dbReference>
<evidence type="ECO:0000256" key="4">
    <source>
        <dbReference type="ARBA" id="ARBA00022825"/>
    </source>
</evidence>
<dbReference type="InterPro" id="IPR040573">
    <property type="entry name" value="TSP_N"/>
</dbReference>
<dbReference type="Pfam" id="PF11818">
    <property type="entry name" value="DUF3340"/>
    <property type="match status" value="1"/>
</dbReference>
<dbReference type="STRING" id="1121015.GCA_000420545_00932"/>
<feature type="region of interest" description="Disordered" evidence="6">
    <location>
        <begin position="622"/>
        <end position="658"/>
    </location>
</feature>
<dbReference type="SUPFAM" id="SSF52096">
    <property type="entry name" value="ClpP/crotonase"/>
    <property type="match status" value="1"/>
</dbReference>
<dbReference type="eggNOG" id="COG0793">
    <property type="taxonomic scope" value="Bacteria"/>
</dbReference>
<dbReference type="InterPro" id="IPR004447">
    <property type="entry name" value="Peptidase_S41A"/>
</dbReference>
<evidence type="ECO:0000256" key="2">
    <source>
        <dbReference type="ARBA" id="ARBA00022670"/>
    </source>
</evidence>
<dbReference type="OrthoDB" id="9812068at2"/>
<dbReference type="CDD" id="cd06782">
    <property type="entry name" value="cpPDZ_CPP-like"/>
    <property type="match status" value="1"/>
</dbReference>
<dbReference type="GO" id="GO:0030288">
    <property type="term" value="C:outer membrane-bounded periplasmic space"/>
    <property type="evidence" value="ECO:0007669"/>
    <property type="project" value="TreeGrafter"/>
</dbReference>
<dbReference type="SMART" id="SM00228">
    <property type="entry name" value="PDZ"/>
    <property type="match status" value="1"/>
</dbReference>
<dbReference type="Proteomes" id="UP000029385">
    <property type="component" value="Unassembled WGS sequence"/>
</dbReference>
<keyword evidence="10" id="KW-1185">Reference proteome</keyword>
<dbReference type="Pfam" id="PF17804">
    <property type="entry name" value="TSP_NTD"/>
    <property type="match status" value="1"/>
</dbReference>
<feature type="chain" id="PRO_5001870665" description="PDZ domain-containing protein" evidence="7">
    <location>
        <begin position="21"/>
        <end position="719"/>
    </location>
</feature>
<dbReference type="SMART" id="SM00245">
    <property type="entry name" value="TSPc"/>
    <property type="match status" value="1"/>
</dbReference>
<evidence type="ECO:0000313" key="10">
    <source>
        <dbReference type="Proteomes" id="UP000029385"/>
    </source>
</evidence>
<dbReference type="PROSITE" id="PS50106">
    <property type="entry name" value="PDZ"/>
    <property type="match status" value="1"/>
</dbReference>
<sequence>MFNSKLLALSAVLPLTLAIAATTAPAPAPKPTTMAPTEAQAAAARLVYGLLSDSRYAYRPMALDDTLSADIFRRYLDSLDSEKLFFTQADITRFQPYRTTLDDSIKSQNLTAAYDIFGTYIKRVDQRVAYARSLLAKPFDFSAKETWAYDREKATWANDQAALDDIWRKYVKNDVLRLKLAGRSPDDIRRTLDKRYATLASRVHELRGDDVFESFMNAYATSIDPHTSYMSPRSAENFNMQMRLSLEGIGAVLQRQDEFVVIRTLVPGGPAAMSGKIKVGDRIVAVGQGDKGALTDVVGWRIDDVVDLIRGNKGTRVRLDVLPADAGVDGAHKAVTLVRDKVKLEEQAASKSIINAGNKRIGVITLPGFYLDFEAARRGDPDARSATADVAKLLAELKAARVDGVVMDLRENGGGSLVEAVELTGLFIDKGPVVQVRESGGRVSVEGDEQPGVAWDGPLAVLVNRSSASASEIFAAAIQDYGRGLIIGEPTFGKGTVQNLIDLDRWPSKLGAQFGQVKLTIAQFFRVDGDTTQHAGVVPEIQFPVTVDATEFGESTYDNALPATHIAMAAHTNLGNFAPITPRLMALHNARVAKDREYQWWADDVAKFRTERDKKVISLNEAERRAERDRNEADRKQREAERKALGLAIDSDRNDDGLQADERNVAQQVAREEAAKNRPDPLLRESAAILADALNLLNGSAQLTTQVLPVTKRATVWSE</sequence>
<keyword evidence="4 5" id="KW-0720">Serine protease</keyword>
<dbReference type="GO" id="GO:0008236">
    <property type="term" value="F:serine-type peptidase activity"/>
    <property type="evidence" value="ECO:0007669"/>
    <property type="project" value="UniProtKB-KW"/>
</dbReference>
<dbReference type="SUPFAM" id="SSF50156">
    <property type="entry name" value="PDZ domain-like"/>
    <property type="match status" value="1"/>
</dbReference>
<dbReference type="CDD" id="cd07560">
    <property type="entry name" value="Peptidase_S41_CPP"/>
    <property type="match status" value="1"/>
</dbReference>
<dbReference type="RefSeq" id="WP_022968579.1">
    <property type="nucleotide sequence ID" value="NZ_ATVD01000001.1"/>
</dbReference>
<dbReference type="AlphaFoldDB" id="A0A091AYG9"/>
<dbReference type="PANTHER" id="PTHR32060:SF22">
    <property type="entry name" value="CARBOXYL-TERMINAL-PROCESSING PEPTIDASE 3, CHLOROPLASTIC"/>
    <property type="match status" value="1"/>
</dbReference>
<protein>
    <recommendedName>
        <fullName evidence="8">PDZ domain-containing protein</fullName>
    </recommendedName>
</protein>
<dbReference type="InterPro" id="IPR001478">
    <property type="entry name" value="PDZ"/>
</dbReference>
<dbReference type="InterPro" id="IPR036034">
    <property type="entry name" value="PDZ_sf"/>
</dbReference>
<organism evidence="9 10">
    <name type="scientific">Arenimonas oryziterrae DSM 21050 = YC6267</name>
    <dbReference type="NCBI Taxonomy" id="1121015"/>
    <lineage>
        <taxon>Bacteria</taxon>
        <taxon>Pseudomonadati</taxon>
        <taxon>Pseudomonadota</taxon>
        <taxon>Gammaproteobacteria</taxon>
        <taxon>Lysobacterales</taxon>
        <taxon>Lysobacteraceae</taxon>
        <taxon>Arenimonas</taxon>
    </lineage>
</organism>
<evidence type="ECO:0000256" key="3">
    <source>
        <dbReference type="ARBA" id="ARBA00022801"/>
    </source>
</evidence>
<dbReference type="Pfam" id="PF03572">
    <property type="entry name" value="Peptidase_S41"/>
    <property type="match status" value="1"/>
</dbReference>
<evidence type="ECO:0000259" key="8">
    <source>
        <dbReference type="PROSITE" id="PS50106"/>
    </source>
</evidence>